<name>A0A5S4WMK9_9BRAD</name>
<organism evidence="3 4">
    <name type="scientific">Bradyrhizobium cytisi</name>
    <dbReference type="NCBI Taxonomy" id="515489"/>
    <lineage>
        <taxon>Bacteria</taxon>
        <taxon>Pseudomonadati</taxon>
        <taxon>Pseudomonadota</taxon>
        <taxon>Alphaproteobacteria</taxon>
        <taxon>Hyphomicrobiales</taxon>
        <taxon>Nitrobacteraceae</taxon>
        <taxon>Bradyrhizobium</taxon>
    </lineage>
</organism>
<evidence type="ECO:0000259" key="2">
    <source>
        <dbReference type="PROSITE" id="PS51898"/>
    </source>
</evidence>
<gene>
    <name evidence="3" type="ORF">FXB38_22700</name>
</gene>
<keyword evidence="4" id="KW-1185">Reference proteome</keyword>
<comment type="caution">
    <text evidence="3">The sequence shown here is derived from an EMBL/GenBank/DDBJ whole genome shotgun (WGS) entry which is preliminary data.</text>
</comment>
<dbReference type="InterPro" id="IPR013762">
    <property type="entry name" value="Integrase-like_cat_sf"/>
</dbReference>
<dbReference type="EMBL" id="VSSR01000038">
    <property type="protein sequence ID" value="TYL81647.1"/>
    <property type="molecule type" value="Genomic_DNA"/>
</dbReference>
<dbReference type="InterPro" id="IPR002104">
    <property type="entry name" value="Integrase_catalytic"/>
</dbReference>
<evidence type="ECO:0000313" key="3">
    <source>
        <dbReference type="EMBL" id="TYL81647.1"/>
    </source>
</evidence>
<keyword evidence="1" id="KW-0233">DNA recombination</keyword>
<protein>
    <recommendedName>
        <fullName evidence="2">Tyr recombinase domain-containing protein</fullName>
    </recommendedName>
</protein>
<dbReference type="AlphaFoldDB" id="A0A5S4WMK9"/>
<dbReference type="PROSITE" id="PS51898">
    <property type="entry name" value="TYR_RECOMBINASE"/>
    <property type="match status" value="1"/>
</dbReference>
<dbReference type="RefSeq" id="WP_148753194.1">
    <property type="nucleotide sequence ID" value="NZ_VSSR01000038.1"/>
</dbReference>
<dbReference type="GO" id="GO:0015074">
    <property type="term" value="P:DNA integration"/>
    <property type="evidence" value="ECO:0007669"/>
    <property type="project" value="InterPro"/>
</dbReference>
<dbReference type="GO" id="GO:0006310">
    <property type="term" value="P:DNA recombination"/>
    <property type="evidence" value="ECO:0007669"/>
    <property type="project" value="UniProtKB-KW"/>
</dbReference>
<accession>A0A5S4WMK9</accession>
<feature type="domain" description="Tyr recombinase" evidence="2">
    <location>
        <begin position="179"/>
        <end position="351"/>
    </location>
</feature>
<dbReference type="SUPFAM" id="SSF56349">
    <property type="entry name" value="DNA breaking-rejoining enzymes"/>
    <property type="match status" value="1"/>
</dbReference>
<dbReference type="OrthoDB" id="9808346at2"/>
<reference evidence="3 4" key="1">
    <citation type="submission" date="2019-08" db="EMBL/GenBank/DDBJ databases">
        <title>Bradyrhizobium hipponensis sp. nov., a rhizobium isolated from a Lupinus angustifolius root nodule in Tunisia.</title>
        <authorList>
            <person name="Off K."/>
            <person name="Rejili M."/>
            <person name="Mars M."/>
            <person name="Brachmann A."/>
            <person name="Marin M."/>
        </authorList>
    </citation>
    <scope>NUCLEOTIDE SEQUENCE [LARGE SCALE GENOMIC DNA]</scope>
    <source>
        <strain evidence="3 4">CTAW11</strain>
    </source>
</reference>
<dbReference type="GO" id="GO:0003677">
    <property type="term" value="F:DNA binding"/>
    <property type="evidence" value="ECO:0007669"/>
    <property type="project" value="InterPro"/>
</dbReference>
<evidence type="ECO:0000256" key="1">
    <source>
        <dbReference type="ARBA" id="ARBA00023172"/>
    </source>
</evidence>
<dbReference type="Proteomes" id="UP000324853">
    <property type="component" value="Unassembled WGS sequence"/>
</dbReference>
<evidence type="ECO:0000313" key="4">
    <source>
        <dbReference type="Proteomes" id="UP000324853"/>
    </source>
</evidence>
<sequence length="375" mass="41785">MAYITLTKIGEFGVCQDKGTPNFYVSAYLPEQGSMVYRSLRTTNLEDACVQVRSLVDRGVTGDPAEALVQKPLRTVAEVLDFYRPTVEKQVSVEFGRGAIDRMTRLMGAQALQSMVKSNFDEFCNAALAEDVSLSTVHRTLTVLRSACKLAANERRLPRHHVPAVPYYYTKNHARSAEPKGRVMTPREIASAIDAIDFLHLLIAVVYLINTASRIGAILEATAAQIDRIYGLIHLNARDRVQTVKWRPTLPITATLEPWTRDLPPGFIVNWRGEAVGEIDTGFAAACRRAKLPGDENTYSIRHALGRYMLKKGTEPLEISLFLGHVRPPDSIETTLVYSPFAPDYLLNAKAAVEAFVREIASHTKRHNILSPPWL</sequence>
<dbReference type="InterPro" id="IPR011010">
    <property type="entry name" value="DNA_brk_join_enz"/>
</dbReference>
<proteinExistence type="predicted"/>
<dbReference type="Gene3D" id="1.10.443.10">
    <property type="entry name" value="Intergrase catalytic core"/>
    <property type="match status" value="1"/>
</dbReference>